<dbReference type="PANTHER" id="PTHR12326">
    <property type="entry name" value="PLECKSTRIN HOMOLOGY DOMAIN CONTAINING PROTEIN"/>
    <property type="match status" value="1"/>
</dbReference>
<proteinExistence type="predicted"/>
<evidence type="ECO:0000313" key="6">
    <source>
        <dbReference type="EMBL" id="RTG87509.1"/>
    </source>
</evidence>
<keyword evidence="2" id="KW-0677">Repeat</keyword>
<keyword evidence="3" id="KW-0863">Zinc-finger</keyword>
<dbReference type="InterPro" id="IPR025258">
    <property type="entry name" value="RH_dom"/>
</dbReference>
<name>A0A430QIL2_SCHBO</name>
<protein>
    <recommendedName>
        <fullName evidence="5">Rubicon Homology domain-containing protein</fullName>
    </recommendedName>
</protein>
<dbReference type="Proteomes" id="UP000290809">
    <property type="component" value="Unassembled WGS sequence"/>
</dbReference>
<feature type="domain" description="Rubicon Homology" evidence="5">
    <location>
        <begin position="127"/>
        <end position="283"/>
    </location>
</feature>
<evidence type="ECO:0000256" key="1">
    <source>
        <dbReference type="ARBA" id="ARBA00022723"/>
    </source>
</evidence>
<comment type="caution">
    <text evidence="6">The sequence shown here is derived from an EMBL/GenBank/DDBJ whole genome shotgun (WGS) entry which is preliminary data.</text>
</comment>
<gene>
    <name evidence="6" type="ORF">DC041_0000634</name>
</gene>
<dbReference type="Pfam" id="PF13901">
    <property type="entry name" value="RH_dom"/>
    <property type="match status" value="1"/>
</dbReference>
<evidence type="ECO:0000256" key="3">
    <source>
        <dbReference type="ARBA" id="ARBA00022771"/>
    </source>
</evidence>
<evidence type="ECO:0000259" key="5">
    <source>
        <dbReference type="SMART" id="SM01175"/>
    </source>
</evidence>
<dbReference type="EMBL" id="QMKO01001671">
    <property type="protein sequence ID" value="RTG87509.1"/>
    <property type="molecule type" value="Genomic_DNA"/>
</dbReference>
<sequence>MLFQTMRKPEDHLLISGKQIYPTGSNNLLRLACNSWIEPIEICKFSKVNTSMETTSEAKPSDSITLVPEGDRSVSSESLKNEDVSRLVDIFPGACKFEYGNGENSVFYGRCKRCSDRLKPNNAFLDHYDACFYCINCHQLQEAIIPRNLIMNWDFSLKPDSSYVTNLYVFELFSSFLSAFLPSINLSTAYTDLILVQSSKLEELLKNTIQDVALAHVRTCKACRRRALICDFCGDLNKPIWTHEFTTYKRCINPGCSNVMHIDCLLMMVTDLISNVDCCFQRQSTTIPLKDYSQLKFSDIQCRTCKEYCTLFSRNNQTIGHYADPFCLPKIDS</sequence>
<dbReference type="GO" id="GO:0008270">
    <property type="term" value="F:zinc ion binding"/>
    <property type="evidence" value="ECO:0007669"/>
    <property type="project" value="UniProtKB-KW"/>
</dbReference>
<keyword evidence="7" id="KW-1185">Reference proteome</keyword>
<evidence type="ECO:0000256" key="4">
    <source>
        <dbReference type="ARBA" id="ARBA00022833"/>
    </source>
</evidence>
<evidence type="ECO:0000256" key="2">
    <source>
        <dbReference type="ARBA" id="ARBA00022737"/>
    </source>
</evidence>
<evidence type="ECO:0000313" key="7">
    <source>
        <dbReference type="Proteomes" id="UP000290809"/>
    </source>
</evidence>
<keyword evidence="4" id="KW-0862">Zinc</keyword>
<accession>A0A430QIL2</accession>
<dbReference type="SMART" id="SM01175">
    <property type="entry name" value="DUF4206"/>
    <property type="match status" value="1"/>
</dbReference>
<dbReference type="PANTHER" id="PTHR12326:SF12">
    <property type="entry name" value="PLECKSTRIN HOMOLOGY AND RUN DOMAIN CONTAINING M1"/>
    <property type="match status" value="1"/>
</dbReference>
<reference evidence="6 7" key="1">
    <citation type="journal article" date="2019" name="PLoS Pathog.">
        <title>Genome sequence of the bovine parasite Schistosoma bovis Tanzania.</title>
        <authorList>
            <person name="Oey H."/>
            <person name="Zakrzewski M."/>
            <person name="Gobert G."/>
            <person name="Gravermann K."/>
            <person name="Stoye J."/>
            <person name="Jones M."/>
            <person name="Mcmanus D."/>
            <person name="Krause L."/>
        </authorList>
    </citation>
    <scope>NUCLEOTIDE SEQUENCE [LARGE SCALE GENOMIC DNA]</scope>
    <source>
        <strain evidence="6 7">TAN1997</strain>
    </source>
</reference>
<organism evidence="6 7">
    <name type="scientific">Schistosoma bovis</name>
    <name type="common">Blood fluke</name>
    <dbReference type="NCBI Taxonomy" id="6184"/>
    <lineage>
        <taxon>Eukaryota</taxon>
        <taxon>Metazoa</taxon>
        <taxon>Spiralia</taxon>
        <taxon>Lophotrochozoa</taxon>
        <taxon>Platyhelminthes</taxon>
        <taxon>Trematoda</taxon>
        <taxon>Digenea</taxon>
        <taxon>Strigeidida</taxon>
        <taxon>Schistosomatoidea</taxon>
        <taxon>Schistosomatidae</taxon>
        <taxon>Schistosoma</taxon>
    </lineage>
</organism>
<dbReference type="STRING" id="6184.A0A430QIL2"/>
<keyword evidence="1" id="KW-0479">Metal-binding</keyword>
<dbReference type="AlphaFoldDB" id="A0A430QIL2"/>
<dbReference type="InterPro" id="IPR051366">
    <property type="entry name" value="DEF8"/>
</dbReference>